<dbReference type="Proteomes" id="UP000321578">
    <property type="component" value="Unassembled WGS sequence"/>
</dbReference>
<sequence>MDANLSLFNQINSLCYWLLTESNYKSSVILDADKDSYFVRVKKGNQSLYAYQIPQFSKKNPRFLNFELTAVVNSLLLIKDTVMQRRYESA</sequence>
<organism evidence="1 2">
    <name type="scientific">Subsaximicrobium wynnwilliamsii</name>
    <dbReference type="NCBI Taxonomy" id="291179"/>
    <lineage>
        <taxon>Bacteria</taxon>
        <taxon>Pseudomonadati</taxon>
        <taxon>Bacteroidota</taxon>
        <taxon>Flavobacteriia</taxon>
        <taxon>Flavobacteriales</taxon>
        <taxon>Flavobacteriaceae</taxon>
        <taxon>Subsaximicrobium</taxon>
    </lineage>
</organism>
<comment type="caution">
    <text evidence="1">The sequence shown here is derived from an EMBL/GenBank/DDBJ whole genome shotgun (WGS) entry which is preliminary data.</text>
</comment>
<dbReference type="EMBL" id="VORO01000010">
    <property type="protein sequence ID" value="TXD88980.1"/>
    <property type="molecule type" value="Genomic_DNA"/>
</dbReference>
<name>A0A5C6ZII0_9FLAO</name>
<accession>A0A5C6ZII0</accession>
<keyword evidence="2" id="KW-1185">Reference proteome</keyword>
<evidence type="ECO:0000313" key="1">
    <source>
        <dbReference type="EMBL" id="TXD88980.1"/>
    </source>
</evidence>
<reference evidence="1 2" key="1">
    <citation type="submission" date="2019-08" db="EMBL/GenBank/DDBJ databases">
        <title>Genomes of Subsaximicrobium wynnwilliamsii strains.</title>
        <authorList>
            <person name="Bowman J.P."/>
        </authorList>
    </citation>
    <scope>NUCLEOTIDE SEQUENCE [LARGE SCALE GENOMIC DNA]</scope>
    <source>
        <strain evidence="1 2">2-80-2</strain>
    </source>
</reference>
<protein>
    <submittedName>
        <fullName evidence="1">Uncharacterized protein</fullName>
    </submittedName>
</protein>
<dbReference type="RefSeq" id="WP_147086604.1">
    <property type="nucleotide sequence ID" value="NZ_VORM01000005.1"/>
</dbReference>
<gene>
    <name evidence="1" type="ORF">ESY86_10845</name>
</gene>
<evidence type="ECO:0000313" key="2">
    <source>
        <dbReference type="Proteomes" id="UP000321578"/>
    </source>
</evidence>
<dbReference type="OrthoDB" id="1451580at2"/>
<proteinExistence type="predicted"/>
<dbReference type="AlphaFoldDB" id="A0A5C6ZII0"/>